<dbReference type="AlphaFoldDB" id="A0AAD7SLG1"/>
<protein>
    <submittedName>
        <fullName evidence="1">Uncharacterized protein</fullName>
    </submittedName>
</protein>
<gene>
    <name evidence="1" type="ORF">AAFF_G00334380</name>
</gene>
<dbReference type="EMBL" id="JAINUG010000052">
    <property type="protein sequence ID" value="KAJ8404575.1"/>
    <property type="molecule type" value="Genomic_DNA"/>
</dbReference>
<proteinExistence type="predicted"/>
<keyword evidence="2" id="KW-1185">Reference proteome</keyword>
<name>A0AAD7SLG1_9TELE</name>
<accession>A0AAD7SLG1</accession>
<sequence>MPEHEGGGPVCRELQVIGAAEWRTQQEQDSDLQPVLQWVETGQRPPWGRWQQGAPLPQRDCGQTLQLCGCVMGSYRELGGSRLRGENRWRVVVPKAMRRLC</sequence>
<reference evidence="1" key="1">
    <citation type="journal article" date="2023" name="Science">
        <title>Genome structures resolve the early diversification of teleost fishes.</title>
        <authorList>
            <person name="Parey E."/>
            <person name="Louis A."/>
            <person name="Montfort J."/>
            <person name="Bouchez O."/>
            <person name="Roques C."/>
            <person name="Iampietro C."/>
            <person name="Lluch J."/>
            <person name="Castinel A."/>
            <person name="Donnadieu C."/>
            <person name="Desvignes T."/>
            <person name="Floi Bucao C."/>
            <person name="Jouanno E."/>
            <person name="Wen M."/>
            <person name="Mejri S."/>
            <person name="Dirks R."/>
            <person name="Jansen H."/>
            <person name="Henkel C."/>
            <person name="Chen W.J."/>
            <person name="Zahm M."/>
            <person name="Cabau C."/>
            <person name="Klopp C."/>
            <person name="Thompson A.W."/>
            <person name="Robinson-Rechavi M."/>
            <person name="Braasch I."/>
            <person name="Lecointre G."/>
            <person name="Bobe J."/>
            <person name="Postlethwait J.H."/>
            <person name="Berthelot C."/>
            <person name="Roest Crollius H."/>
            <person name="Guiguen Y."/>
        </authorList>
    </citation>
    <scope>NUCLEOTIDE SEQUENCE</scope>
    <source>
        <strain evidence="1">NC1722</strain>
    </source>
</reference>
<comment type="caution">
    <text evidence="1">The sequence shown here is derived from an EMBL/GenBank/DDBJ whole genome shotgun (WGS) entry which is preliminary data.</text>
</comment>
<dbReference type="Proteomes" id="UP001221898">
    <property type="component" value="Unassembled WGS sequence"/>
</dbReference>
<evidence type="ECO:0000313" key="2">
    <source>
        <dbReference type="Proteomes" id="UP001221898"/>
    </source>
</evidence>
<organism evidence="1 2">
    <name type="scientific">Aldrovandia affinis</name>
    <dbReference type="NCBI Taxonomy" id="143900"/>
    <lineage>
        <taxon>Eukaryota</taxon>
        <taxon>Metazoa</taxon>
        <taxon>Chordata</taxon>
        <taxon>Craniata</taxon>
        <taxon>Vertebrata</taxon>
        <taxon>Euteleostomi</taxon>
        <taxon>Actinopterygii</taxon>
        <taxon>Neopterygii</taxon>
        <taxon>Teleostei</taxon>
        <taxon>Notacanthiformes</taxon>
        <taxon>Halosauridae</taxon>
        <taxon>Aldrovandia</taxon>
    </lineage>
</organism>
<evidence type="ECO:0000313" key="1">
    <source>
        <dbReference type="EMBL" id="KAJ8404575.1"/>
    </source>
</evidence>